<gene>
    <name evidence="4" type="ORF">M9Y10_040697</name>
</gene>
<keyword evidence="5" id="KW-1185">Reference proteome</keyword>
<dbReference type="EMBL" id="JAPFFF010000007">
    <property type="protein sequence ID" value="KAK8885252.1"/>
    <property type="molecule type" value="Genomic_DNA"/>
</dbReference>
<proteinExistence type="predicted"/>
<comment type="caution">
    <text evidence="4">The sequence shown here is derived from an EMBL/GenBank/DDBJ whole genome shotgun (WGS) entry which is preliminary data.</text>
</comment>
<feature type="domain" description="C2" evidence="3">
    <location>
        <begin position="1"/>
        <end position="101"/>
    </location>
</feature>
<dbReference type="PANTHER" id="PTHR45911">
    <property type="entry name" value="C2 DOMAIN-CONTAINING PROTEIN"/>
    <property type="match status" value="1"/>
</dbReference>
<evidence type="ECO:0000259" key="3">
    <source>
        <dbReference type="PROSITE" id="PS50004"/>
    </source>
</evidence>
<reference evidence="4 5" key="1">
    <citation type="submission" date="2024-04" db="EMBL/GenBank/DDBJ databases">
        <title>Tritrichomonas musculus Genome.</title>
        <authorList>
            <person name="Alves-Ferreira E."/>
            <person name="Grigg M."/>
            <person name="Lorenzi H."/>
            <person name="Galac M."/>
        </authorList>
    </citation>
    <scope>NUCLEOTIDE SEQUENCE [LARGE SCALE GENOMIC DNA]</scope>
    <source>
        <strain evidence="4 5">EAF2021</strain>
    </source>
</reference>
<sequence length="303" mass="34714">MKLHLRIIEADNIPKMDILGKADPYVVVSFTISKDTDQTEVIDKTYTPKWDKQMELRISSIDESVVFQLKDHDKVSKDDLIGSYKKTIQKFPPGIVTDEWIQLEKAKGVKKAARVHIISHLALDGMPPFNNIPFQFLKVAVKVISARDIEVMDIIGETDPYVVLYLRNNSNIQYKTKVLKNCMNPVWNQDFEINLLNQTSDILSLKMWDKDLIKDDEMSALDIPLGQFPLYEIIKREYDMKPKKRVKKGGKITIQLQVIPLGEKAWTVGPMAVTYPQGAPDPQFQMMMEQLQQIGGVMCQSDQ</sequence>
<dbReference type="SUPFAM" id="SSF49562">
    <property type="entry name" value="C2 domain (Calcium/lipid-binding domain, CaLB)"/>
    <property type="match status" value="2"/>
</dbReference>
<evidence type="ECO:0000256" key="2">
    <source>
        <dbReference type="ARBA" id="ARBA00022837"/>
    </source>
</evidence>
<dbReference type="PRINTS" id="PR00360">
    <property type="entry name" value="C2DOMAIN"/>
</dbReference>
<dbReference type="Gene3D" id="2.60.40.150">
    <property type="entry name" value="C2 domain"/>
    <property type="match status" value="2"/>
</dbReference>
<dbReference type="Proteomes" id="UP001470230">
    <property type="component" value="Unassembled WGS sequence"/>
</dbReference>
<evidence type="ECO:0000313" key="5">
    <source>
        <dbReference type="Proteomes" id="UP001470230"/>
    </source>
</evidence>
<feature type="domain" description="C2" evidence="3">
    <location>
        <begin position="123"/>
        <end position="238"/>
    </location>
</feature>
<dbReference type="SMART" id="SM00239">
    <property type="entry name" value="C2"/>
    <property type="match status" value="2"/>
</dbReference>
<keyword evidence="1" id="KW-0479">Metal-binding</keyword>
<evidence type="ECO:0000256" key="1">
    <source>
        <dbReference type="ARBA" id="ARBA00022723"/>
    </source>
</evidence>
<keyword evidence="2" id="KW-0106">Calcium</keyword>
<dbReference type="PANTHER" id="PTHR45911:SF4">
    <property type="entry name" value="MULTIPLE C2 AND TRANSMEMBRANE DOMAIN-CONTAINING PROTEIN"/>
    <property type="match status" value="1"/>
</dbReference>
<accession>A0ABR2K2T6</accession>
<evidence type="ECO:0000313" key="4">
    <source>
        <dbReference type="EMBL" id="KAK8885252.1"/>
    </source>
</evidence>
<protein>
    <recommendedName>
        <fullName evidence="3">C2 domain-containing protein</fullName>
    </recommendedName>
</protein>
<dbReference type="CDD" id="cd00030">
    <property type="entry name" value="C2"/>
    <property type="match status" value="2"/>
</dbReference>
<organism evidence="4 5">
    <name type="scientific">Tritrichomonas musculus</name>
    <dbReference type="NCBI Taxonomy" id="1915356"/>
    <lineage>
        <taxon>Eukaryota</taxon>
        <taxon>Metamonada</taxon>
        <taxon>Parabasalia</taxon>
        <taxon>Tritrichomonadida</taxon>
        <taxon>Tritrichomonadidae</taxon>
        <taxon>Tritrichomonas</taxon>
    </lineage>
</organism>
<dbReference type="InterPro" id="IPR000008">
    <property type="entry name" value="C2_dom"/>
</dbReference>
<dbReference type="InterPro" id="IPR035892">
    <property type="entry name" value="C2_domain_sf"/>
</dbReference>
<name>A0ABR2K2T6_9EUKA</name>
<dbReference type="Pfam" id="PF00168">
    <property type="entry name" value="C2"/>
    <property type="match status" value="2"/>
</dbReference>
<dbReference type="PROSITE" id="PS50004">
    <property type="entry name" value="C2"/>
    <property type="match status" value="2"/>
</dbReference>